<gene>
    <name evidence="2" type="ORF">PECM_004515</name>
</gene>
<feature type="region of interest" description="Disordered" evidence="1">
    <location>
        <begin position="43"/>
        <end position="112"/>
    </location>
</feature>
<proteinExistence type="predicted"/>
<evidence type="ECO:0000256" key="1">
    <source>
        <dbReference type="SAM" id="MobiDB-lite"/>
    </source>
</evidence>
<keyword evidence="3" id="KW-1185">Reference proteome</keyword>
<feature type="region of interest" description="Disordered" evidence="1">
    <location>
        <begin position="206"/>
        <end position="227"/>
    </location>
</feature>
<feature type="compositionally biased region" description="Polar residues" evidence="1">
    <location>
        <begin position="85"/>
        <end position="106"/>
    </location>
</feature>
<name>A0A8J8WAD5_9EURO</name>
<dbReference type="Proteomes" id="UP000631181">
    <property type="component" value="Unassembled WGS sequence"/>
</dbReference>
<organism evidence="2 3">
    <name type="scientific">Penicillium ucsense</name>
    <dbReference type="NCBI Taxonomy" id="2839758"/>
    <lineage>
        <taxon>Eukaryota</taxon>
        <taxon>Fungi</taxon>
        <taxon>Dikarya</taxon>
        <taxon>Ascomycota</taxon>
        <taxon>Pezizomycotina</taxon>
        <taxon>Eurotiomycetes</taxon>
        <taxon>Eurotiomycetidae</taxon>
        <taxon>Eurotiales</taxon>
        <taxon>Aspergillaceae</taxon>
        <taxon>Penicillium</taxon>
    </lineage>
</organism>
<feature type="compositionally biased region" description="Polar residues" evidence="1">
    <location>
        <begin position="53"/>
        <end position="78"/>
    </location>
</feature>
<protein>
    <submittedName>
        <fullName evidence="2">Uncharacterized protein</fullName>
    </submittedName>
</protein>
<reference evidence="2" key="1">
    <citation type="journal article" date="2020" name="Front. Microbiol.">
        <title>Gene regulatory networks of Penicillium echinulatum 2HH and Penicillium oxalicum 114-2 inferred by a computational biology approach.</title>
        <authorList>
            <person name="Lenz A.R."/>
            <person name="Galan-Vasquez E."/>
            <person name="Balbinot E."/>
            <person name="De Abreu F.P."/>
            <person name="De Oliveira N.S."/>
            <person name="Da Rosa L.O."/>
            <person name="De Avila E Silva S."/>
            <person name="Camassola M."/>
            <person name="Dillon A.J.P."/>
            <person name="Perez-Rueda E."/>
        </authorList>
    </citation>
    <scope>NUCLEOTIDE SEQUENCE</scope>
    <source>
        <strain evidence="2">S1M29</strain>
    </source>
</reference>
<dbReference type="OrthoDB" id="4359969at2759"/>
<accession>A0A8J8WAD5</accession>
<comment type="caution">
    <text evidence="2">The sequence shown here is derived from an EMBL/GenBank/DDBJ whole genome shotgun (WGS) entry which is preliminary data.</text>
</comment>
<sequence length="289" mass="31592">MIRRPPTVISLTEDDVNFHMQRIFARSSTAIAADIARLDLEDPDQSADAMHQDQPNQTPSPESGTKPQGHDTQPSQGQRSDKRNSTMTASASTGTRTPLASTTVRPASTMRGVTHRASAANFVNSSGASMVDAAAAHLVSFYSSQTNTPTPTTRTREASPASPQRMRLTIPPQEFLERRITLSPSKKKDNCHRRCNTRDIARLNLNWDGSGLSPPASSREASTPTRAQRELTNTLDSLWSQALESSTTLCDAEAEEMDTLPEPTCKKITLSTSTDYSLWPLAFFSTSRP</sequence>
<dbReference type="AlphaFoldDB" id="A0A8J8WAD5"/>
<evidence type="ECO:0000313" key="2">
    <source>
        <dbReference type="EMBL" id="KAF7719735.1"/>
    </source>
</evidence>
<evidence type="ECO:0000313" key="3">
    <source>
        <dbReference type="Proteomes" id="UP000631181"/>
    </source>
</evidence>
<dbReference type="EMBL" id="WIWV01000003">
    <property type="protein sequence ID" value="KAF7719735.1"/>
    <property type="molecule type" value="Genomic_DNA"/>
</dbReference>
<feature type="compositionally biased region" description="Polar residues" evidence="1">
    <location>
        <begin position="215"/>
        <end position="227"/>
    </location>
</feature>
<feature type="region of interest" description="Disordered" evidence="1">
    <location>
        <begin position="144"/>
        <end position="164"/>
    </location>
</feature>